<feature type="coiled-coil region" evidence="4">
    <location>
        <begin position="18"/>
        <end position="56"/>
    </location>
</feature>
<dbReference type="PROSITE" id="PS50109">
    <property type="entry name" value="HIS_KIN"/>
    <property type="match status" value="1"/>
</dbReference>
<keyword evidence="4" id="KW-0175">Coiled coil</keyword>
<dbReference type="EC" id="2.7.13.3" evidence="2"/>
<dbReference type="PRINTS" id="PR00344">
    <property type="entry name" value="BCTRLSENSOR"/>
</dbReference>
<evidence type="ECO:0000313" key="7">
    <source>
        <dbReference type="Proteomes" id="UP000718593"/>
    </source>
</evidence>
<proteinExistence type="predicted"/>
<accession>A0A930FZH3</accession>
<dbReference type="Proteomes" id="UP000718593">
    <property type="component" value="Unassembled WGS sequence"/>
</dbReference>
<dbReference type="Pfam" id="PF02518">
    <property type="entry name" value="HATPase_c"/>
    <property type="match status" value="1"/>
</dbReference>
<protein>
    <recommendedName>
        <fullName evidence="2">histidine kinase</fullName>
        <ecNumber evidence="2">2.7.13.3</ecNumber>
    </recommendedName>
</protein>
<dbReference type="InterPro" id="IPR036890">
    <property type="entry name" value="HATPase_C_sf"/>
</dbReference>
<dbReference type="PANTHER" id="PTHR43065:SF42">
    <property type="entry name" value="TWO-COMPONENT SENSOR PPRA"/>
    <property type="match status" value="1"/>
</dbReference>
<dbReference type="GO" id="GO:0000155">
    <property type="term" value="F:phosphorelay sensor kinase activity"/>
    <property type="evidence" value="ECO:0007669"/>
    <property type="project" value="InterPro"/>
</dbReference>
<evidence type="ECO:0000256" key="1">
    <source>
        <dbReference type="ARBA" id="ARBA00000085"/>
    </source>
</evidence>
<dbReference type="AlphaFoldDB" id="A0A930FZH3"/>
<evidence type="ECO:0000256" key="3">
    <source>
        <dbReference type="ARBA" id="ARBA00022553"/>
    </source>
</evidence>
<feature type="domain" description="Histidine kinase" evidence="5">
    <location>
        <begin position="86"/>
        <end position="316"/>
    </location>
</feature>
<organism evidence="6 7">
    <name type="scientific">Dechloromonas agitata</name>
    <dbReference type="NCBI Taxonomy" id="73030"/>
    <lineage>
        <taxon>Bacteria</taxon>
        <taxon>Pseudomonadati</taxon>
        <taxon>Pseudomonadota</taxon>
        <taxon>Betaproteobacteria</taxon>
        <taxon>Rhodocyclales</taxon>
        <taxon>Azonexaceae</taxon>
        <taxon>Dechloromonas</taxon>
    </lineage>
</organism>
<dbReference type="InterPro" id="IPR003594">
    <property type="entry name" value="HATPase_dom"/>
</dbReference>
<gene>
    <name evidence="6" type="ORF">HXL68_10130</name>
</gene>
<comment type="caution">
    <text evidence="6">The sequence shown here is derived from an EMBL/GenBank/DDBJ whole genome shotgun (WGS) entry which is preliminary data.</text>
</comment>
<dbReference type="InterPro" id="IPR005467">
    <property type="entry name" value="His_kinase_dom"/>
</dbReference>
<dbReference type="Gene3D" id="1.10.287.130">
    <property type="match status" value="1"/>
</dbReference>
<keyword evidence="3" id="KW-0597">Phosphoprotein</keyword>
<dbReference type="CDD" id="cd00082">
    <property type="entry name" value="HisKA"/>
    <property type="match status" value="1"/>
</dbReference>
<dbReference type="SUPFAM" id="SSF55874">
    <property type="entry name" value="ATPase domain of HSP90 chaperone/DNA topoisomerase II/histidine kinase"/>
    <property type="match status" value="1"/>
</dbReference>
<evidence type="ECO:0000313" key="6">
    <source>
        <dbReference type="EMBL" id="MBF1165389.1"/>
    </source>
</evidence>
<dbReference type="EMBL" id="JABZMI010000195">
    <property type="protein sequence ID" value="MBF1165389.1"/>
    <property type="molecule type" value="Genomic_DNA"/>
</dbReference>
<evidence type="ECO:0000256" key="4">
    <source>
        <dbReference type="SAM" id="Coils"/>
    </source>
</evidence>
<comment type="catalytic activity">
    <reaction evidence="1">
        <text>ATP + protein L-histidine = ADP + protein N-phospho-L-histidine.</text>
        <dbReference type="EC" id="2.7.13.3"/>
    </reaction>
</comment>
<dbReference type="InterPro" id="IPR004358">
    <property type="entry name" value="Sig_transdc_His_kin-like_C"/>
</dbReference>
<dbReference type="Gene3D" id="3.30.565.10">
    <property type="entry name" value="Histidine kinase-like ATPase, C-terminal domain"/>
    <property type="match status" value="1"/>
</dbReference>
<name>A0A930FZH3_9RHOO</name>
<sequence>MIQARTVLMGGGMRTIWSAEDITELRRIEREVRELNVELEARVQKRTEELRAANTALSTTVEHLQMAQTELVRSEKLASLGSLVAGVAHELNTPIGNGVMAVSTLRGALKTFRERSAEGLKRSLLDSFVESVDTGSLIAERNLERAAELVTSFKQVAADQTTSQRRAFYLDEVVHEIALTLGPSLRHSVAQLNVDIPEGIRMESYPGPLGQIIANLITNATIHAFTDRQQGQIRIVALASDQQVQIWVGDDGVGIPANLLPRIFDPFVTSRMGRGGTGLGLHIAHNIAQNVLGGRISATSVEGSGTVFELEIPLVAPPPAEA</sequence>
<reference evidence="6" key="1">
    <citation type="submission" date="2020-04" db="EMBL/GenBank/DDBJ databases">
        <title>Deep metagenomics examines the oral microbiome during advanced dental caries in children, revealing novel taxa and co-occurrences with host molecules.</title>
        <authorList>
            <person name="Baker J.L."/>
            <person name="Morton J.T."/>
            <person name="Dinis M."/>
            <person name="Alvarez R."/>
            <person name="Tran N.C."/>
            <person name="Knight R."/>
            <person name="Edlund A."/>
        </authorList>
    </citation>
    <scope>NUCLEOTIDE SEQUENCE</scope>
    <source>
        <strain evidence="6">JCVI_32_bin.24</strain>
    </source>
</reference>
<evidence type="ECO:0000259" key="5">
    <source>
        <dbReference type="PROSITE" id="PS50109"/>
    </source>
</evidence>
<evidence type="ECO:0000256" key="2">
    <source>
        <dbReference type="ARBA" id="ARBA00012438"/>
    </source>
</evidence>
<dbReference type="PANTHER" id="PTHR43065">
    <property type="entry name" value="SENSOR HISTIDINE KINASE"/>
    <property type="match status" value="1"/>
</dbReference>
<dbReference type="SMART" id="SM00387">
    <property type="entry name" value="HATPase_c"/>
    <property type="match status" value="1"/>
</dbReference>
<dbReference type="InterPro" id="IPR003661">
    <property type="entry name" value="HisK_dim/P_dom"/>
</dbReference>
<dbReference type="CDD" id="cd00075">
    <property type="entry name" value="HATPase"/>
    <property type="match status" value="1"/>
</dbReference>